<evidence type="ECO:0000313" key="2">
    <source>
        <dbReference type="Proteomes" id="UP001301728"/>
    </source>
</evidence>
<gene>
    <name evidence="1" type="ORF">VB854_10160</name>
</gene>
<name>A0ABU5TZL2_9CYAN</name>
<proteinExistence type="predicted"/>
<comment type="caution">
    <text evidence="1">The sequence shown here is derived from an EMBL/GenBank/DDBJ whole genome shotgun (WGS) entry which is preliminary data.</text>
</comment>
<organism evidence="1 2">
    <name type="scientific">Limnoraphis robusta CCNP1315</name>
    <dbReference type="NCBI Taxonomy" id="3110306"/>
    <lineage>
        <taxon>Bacteria</taxon>
        <taxon>Bacillati</taxon>
        <taxon>Cyanobacteriota</taxon>
        <taxon>Cyanophyceae</taxon>
        <taxon>Oscillatoriophycideae</taxon>
        <taxon>Oscillatoriales</taxon>
        <taxon>Sirenicapillariaceae</taxon>
        <taxon>Limnoraphis</taxon>
    </lineage>
</organism>
<reference evidence="1 2" key="1">
    <citation type="submission" date="2023-12" db="EMBL/GenBank/DDBJ databases">
        <title>Baltic Sea Cyanobacteria.</title>
        <authorList>
            <person name="Delbaje E."/>
            <person name="Fewer D.P."/>
            <person name="Shishido T.K."/>
        </authorList>
    </citation>
    <scope>NUCLEOTIDE SEQUENCE [LARGE SCALE GENOMIC DNA]</scope>
    <source>
        <strain evidence="1 2">CCNP 1315</strain>
    </source>
</reference>
<dbReference type="NCBIfam" id="NF045583">
    <property type="entry name" value="Npun_R2479_HDIG"/>
    <property type="match status" value="1"/>
</dbReference>
<dbReference type="EMBL" id="JAYGHT010000026">
    <property type="protein sequence ID" value="MEA5519313.1"/>
    <property type="molecule type" value="Genomic_DNA"/>
</dbReference>
<evidence type="ECO:0000313" key="1">
    <source>
        <dbReference type="EMBL" id="MEA5519313.1"/>
    </source>
</evidence>
<sequence length="314" mass="35727">MSHPCTSALVQTCNKQLQKAYTDLYGCFESESIDKICSVADIVLAKIASTDAPYHDLEHSILVTLTGLEILRGKHLSEGNVSRKDWLNTIVSLLCHDIGYRKGICRADRIQQQRYAIASSQETIYLSPKTTDASLAPYHVDRGKLFVAENFSHCNWLDIDTVQDNIELTRFPVPQAAKYQDTVNYPGLVRAADLIGQLADPDYLVKMTRLFREFEEIGTHQYLGYRNPQDLRRAYPNFFHNVVFSYIQDALHYLNCTYHGQRIIKALYQNVTTVENEGVEQQESKFTIENSQLRMPPTGDWPTGIAPNVSRSNN</sequence>
<dbReference type="Proteomes" id="UP001301728">
    <property type="component" value="Unassembled WGS sequence"/>
</dbReference>
<keyword evidence="2" id="KW-1185">Reference proteome</keyword>
<protein>
    <submittedName>
        <fullName evidence="1">Metal-dependent phosphohydrolase</fullName>
    </submittedName>
</protein>
<dbReference type="RefSeq" id="WP_323219363.1">
    <property type="nucleotide sequence ID" value="NZ_JAYGHT010000026.1"/>
</dbReference>
<dbReference type="InterPro" id="IPR054649">
    <property type="entry name" value="Npun_R2479-like"/>
</dbReference>
<dbReference type="SUPFAM" id="SSF109604">
    <property type="entry name" value="HD-domain/PDEase-like"/>
    <property type="match status" value="1"/>
</dbReference>
<accession>A0ABU5TZL2</accession>